<sequence>MEDEQLLGMDSKLENDVRMGQFRTLTTTYEKQTKERELRVREHLRELRTAKRKVDCQHGGSLTERVRLRL</sequence>
<evidence type="ECO:0000313" key="1">
    <source>
        <dbReference type="EMBL" id="QCE06768.1"/>
    </source>
</evidence>
<gene>
    <name evidence="1" type="ORF">DEO72_LG9g1782</name>
</gene>
<dbReference type="AlphaFoldDB" id="A0A4D6N0G2"/>
<keyword evidence="2" id="KW-1185">Reference proteome</keyword>
<protein>
    <submittedName>
        <fullName evidence="1">Uncharacterized protein</fullName>
    </submittedName>
</protein>
<dbReference type="Proteomes" id="UP000501690">
    <property type="component" value="Linkage Group LG9"/>
</dbReference>
<accession>A0A4D6N0G2</accession>
<evidence type="ECO:0000313" key="2">
    <source>
        <dbReference type="Proteomes" id="UP000501690"/>
    </source>
</evidence>
<proteinExistence type="predicted"/>
<name>A0A4D6N0G2_VIGUN</name>
<organism evidence="1 2">
    <name type="scientific">Vigna unguiculata</name>
    <name type="common">Cowpea</name>
    <dbReference type="NCBI Taxonomy" id="3917"/>
    <lineage>
        <taxon>Eukaryota</taxon>
        <taxon>Viridiplantae</taxon>
        <taxon>Streptophyta</taxon>
        <taxon>Embryophyta</taxon>
        <taxon>Tracheophyta</taxon>
        <taxon>Spermatophyta</taxon>
        <taxon>Magnoliopsida</taxon>
        <taxon>eudicotyledons</taxon>
        <taxon>Gunneridae</taxon>
        <taxon>Pentapetalae</taxon>
        <taxon>rosids</taxon>
        <taxon>fabids</taxon>
        <taxon>Fabales</taxon>
        <taxon>Fabaceae</taxon>
        <taxon>Papilionoideae</taxon>
        <taxon>50 kb inversion clade</taxon>
        <taxon>NPAAA clade</taxon>
        <taxon>indigoferoid/millettioid clade</taxon>
        <taxon>Phaseoleae</taxon>
        <taxon>Vigna</taxon>
    </lineage>
</organism>
<reference evidence="1 2" key="1">
    <citation type="submission" date="2019-04" db="EMBL/GenBank/DDBJ databases">
        <title>An improved genome assembly and genetic linkage map for asparagus bean, Vigna unguiculata ssp. sesquipedialis.</title>
        <authorList>
            <person name="Xia Q."/>
            <person name="Zhang R."/>
            <person name="Dong Y."/>
        </authorList>
    </citation>
    <scope>NUCLEOTIDE SEQUENCE [LARGE SCALE GENOMIC DNA]</scope>
    <source>
        <tissue evidence="1">Leaf</tissue>
    </source>
</reference>
<dbReference type="EMBL" id="CP039353">
    <property type="protein sequence ID" value="QCE06768.1"/>
    <property type="molecule type" value="Genomic_DNA"/>
</dbReference>